<comment type="similarity">
    <text evidence="2">Belongs to the cytochrome c family.</text>
</comment>
<protein>
    <submittedName>
        <fullName evidence="16">Cytochrome c1</fullName>
    </submittedName>
</protein>
<keyword evidence="10 12" id="KW-0408">Iron</keyword>
<dbReference type="KEGG" id="fam:OYT1_ch0263"/>
<evidence type="ECO:0000256" key="13">
    <source>
        <dbReference type="SAM" id="Phobius"/>
    </source>
</evidence>
<keyword evidence="6 13" id="KW-0812">Transmembrane</keyword>
<feature type="binding site" description="covalent" evidence="12">
    <location>
        <position position="150"/>
    </location>
    <ligand>
        <name>heme c</name>
        <dbReference type="ChEBI" id="CHEBI:61717"/>
    </ligand>
</feature>
<keyword evidence="4 12" id="KW-0349">Heme</keyword>
<dbReference type="InterPro" id="IPR009056">
    <property type="entry name" value="Cyt_c-like_dom"/>
</dbReference>
<keyword evidence="14" id="KW-0732">Signal</keyword>
<keyword evidence="8" id="KW-0249">Electron transport</keyword>
<feature type="signal peptide" evidence="14">
    <location>
        <begin position="1"/>
        <end position="25"/>
    </location>
</feature>
<evidence type="ECO:0000256" key="6">
    <source>
        <dbReference type="ARBA" id="ARBA00022692"/>
    </source>
</evidence>
<evidence type="ECO:0000256" key="5">
    <source>
        <dbReference type="ARBA" id="ARBA00022660"/>
    </source>
</evidence>
<reference evidence="16 17" key="1">
    <citation type="submission" date="2018-06" db="EMBL/GenBank/DDBJ databases">
        <title>OYT1 Genome Sequencing.</title>
        <authorList>
            <person name="Kato S."/>
            <person name="Itoh T."/>
            <person name="Ohkuma M."/>
        </authorList>
    </citation>
    <scope>NUCLEOTIDE SEQUENCE [LARGE SCALE GENOMIC DNA]</scope>
    <source>
        <strain evidence="16 17">OYT1</strain>
    </source>
</reference>
<evidence type="ECO:0000313" key="16">
    <source>
        <dbReference type="EMBL" id="BBE49837.1"/>
    </source>
</evidence>
<dbReference type="AlphaFoldDB" id="A0A2Z6G8P8"/>
<evidence type="ECO:0000256" key="1">
    <source>
        <dbReference type="ARBA" id="ARBA00004370"/>
    </source>
</evidence>
<feature type="chain" id="PRO_5017345415" evidence="14">
    <location>
        <begin position="26"/>
        <end position="226"/>
    </location>
</feature>
<dbReference type="EMBL" id="AP018738">
    <property type="protein sequence ID" value="BBE49837.1"/>
    <property type="molecule type" value="Genomic_DNA"/>
</dbReference>
<keyword evidence="7 12" id="KW-0479">Metal-binding</keyword>
<dbReference type="OrthoDB" id="9798864at2"/>
<dbReference type="Gene3D" id="1.10.760.10">
    <property type="entry name" value="Cytochrome c-like domain"/>
    <property type="match status" value="1"/>
</dbReference>
<feature type="binding site" description="covalent" evidence="12">
    <location>
        <position position="53"/>
    </location>
    <ligand>
        <name>heme c</name>
        <dbReference type="ChEBI" id="CHEBI:61717"/>
    </ligand>
</feature>
<dbReference type="SUPFAM" id="SSF81496">
    <property type="entry name" value="Cytochrome c1 subunit of cytochrome bc1 complex (Ubiquinol-cytochrome c reductase), transmembrane anchor"/>
    <property type="match status" value="1"/>
</dbReference>
<dbReference type="Proteomes" id="UP000033070">
    <property type="component" value="Chromosome"/>
</dbReference>
<dbReference type="RefSeq" id="WP_088178185.1">
    <property type="nucleotide sequence ID" value="NZ_AP018738.1"/>
</dbReference>
<dbReference type="GO" id="GO:0020037">
    <property type="term" value="F:heme binding"/>
    <property type="evidence" value="ECO:0007669"/>
    <property type="project" value="InterPro"/>
</dbReference>
<dbReference type="InterPro" id="IPR002326">
    <property type="entry name" value="Cyt_c1"/>
</dbReference>
<keyword evidence="17" id="KW-1185">Reference proteome</keyword>
<keyword evidence="3" id="KW-0813">Transport</keyword>
<feature type="binding site" description="covalent" evidence="12">
    <location>
        <position position="56"/>
    </location>
    <ligand>
        <name>heme c</name>
        <dbReference type="ChEBI" id="CHEBI:61717"/>
    </ligand>
</feature>
<evidence type="ECO:0000256" key="12">
    <source>
        <dbReference type="PIRSR" id="PIRSR602326-1"/>
    </source>
</evidence>
<feature type="transmembrane region" description="Helical" evidence="13">
    <location>
        <begin position="193"/>
        <end position="211"/>
    </location>
</feature>
<dbReference type="GO" id="GO:0009055">
    <property type="term" value="F:electron transfer activity"/>
    <property type="evidence" value="ECO:0007669"/>
    <property type="project" value="InterPro"/>
</dbReference>
<feature type="domain" description="Cytochrome c" evidence="15">
    <location>
        <begin position="40"/>
        <end position="176"/>
    </location>
</feature>
<dbReference type="InterPro" id="IPR021157">
    <property type="entry name" value="Cyt_c1_TM_anchor_C"/>
</dbReference>
<evidence type="ECO:0000256" key="2">
    <source>
        <dbReference type="ARBA" id="ARBA00006488"/>
    </source>
</evidence>
<evidence type="ECO:0000259" key="15">
    <source>
        <dbReference type="PROSITE" id="PS51007"/>
    </source>
</evidence>
<gene>
    <name evidence="16" type="ORF">OYT1_ch0263</name>
</gene>
<dbReference type="InterPro" id="IPR036909">
    <property type="entry name" value="Cyt_c-like_dom_sf"/>
</dbReference>
<dbReference type="PANTHER" id="PTHR10266:SF3">
    <property type="entry name" value="CYTOCHROME C1, HEME PROTEIN, MITOCHONDRIAL"/>
    <property type="match status" value="1"/>
</dbReference>
<keyword evidence="9 13" id="KW-1133">Transmembrane helix</keyword>
<dbReference type="Pfam" id="PF02167">
    <property type="entry name" value="Cytochrom_C1"/>
    <property type="match status" value="1"/>
</dbReference>
<dbReference type="Gene3D" id="1.20.5.100">
    <property type="entry name" value="Cytochrome c1, transmembrane anchor, C-terminal"/>
    <property type="match status" value="1"/>
</dbReference>
<dbReference type="STRING" id="1188319.OYT1_00490"/>
<sequence>MNLKSFIRHTALTLLMTLASGGASANEVVLDHSPLPEDNAALVRGAEIVATNCNGCHGLKYLRYRHLLNLGVNKDKIEEWRGGQSLDATLASQMPEEAAKESFGGAVPPDLSLMASAREGGGHYLYSYLTGYHNTQDGALSNAIFPETRMPDVLGIATATDEKQKADIQAQAKDVSAFLIWAADPHAPERKQLGIYVLIYLAFMTILLYLWKRRIWARIDQEPPIE</sequence>
<name>A0A2Z6G8P8_9PROT</name>
<evidence type="ECO:0000256" key="3">
    <source>
        <dbReference type="ARBA" id="ARBA00022448"/>
    </source>
</evidence>
<proteinExistence type="inferred from homology"/>
<evidence type="ECO:0000256" key="4">
    <source>
        <dbReference type="ARBA" id="ARBA00022617"/>
    </source>
</evidence>
<evidence type="ECO:0000313" key="17">
    <source>
        <dbReference type="Proteomes" id="UP000033070"/>
    </source>
</evidence>
<evidence type="ECO:0000256" key="14">
    <source>
        <dbReference type="SAM" id="SignalP"/>
    </source>
</evidence>
<evidence type="ECO:0000256" key="11">
    <source>
        <dbReference type="ARBA" id="ARBA00023136"/>
    </source>
</evidence>
<feature type="binding site" description="covalent" evidence="12">
    <location>
        <position position="57"/>
    </location>
    <ligand>
        <name>heme c</name>
        <dbReference type="ChEBI" id="CHEBI:61717"/>
    </ligand>
</feature>
<keyword evidence="5" id="KW-0679">Respiratory chain</keyword>
<evidence type="ECO:0000256" key="7">
    <source>
        <dbReference type="ARBA" id="ARBA00022723"/>
    </source>
</evidence>
<evidence type="ECO:0000256" key="8">
    <source>
        <dbReference type="ARBA" id="ARBA00022982"/>
    </source>
</evidence>
<dbReference type="SUPFAM" id="SSF46626">
    <property type="entry name" value="Cytochrome c"/>
    <property type="match status" value="1"/>
</dbReference>
<dbReference type="GO" id="GO:0046872">
    <property type="term" value="F:metal ion binding"/>
    <property type="evidence" value="ECO:0007669"/>
    <property type="project" value="UniProtKB-KW"/>
</dbReference>
<dbReference type="PANTHER" id="PTHR10266">
    <property type="entry name" value="CYTOCHROME C1"/>
    <property type="match status" value="1"/>
</dbReference>
<evidence type="ECO:0000256" key="9">
    <source>
        <dbReference type="ARBA" id="ARBA00022989"/>
    </source>
</evidence>
<evidence type="ECO:0000256" key="10">
    <source>
        <dbReference type="ARBA" id="ARBA00023004"/>
    </source>
</evidence>
<dbReference type="GO" id="GO:0016020">
    <property type="term" value="C:membrane"/>
    <property type="evidence" value="ECO:0007669"/>
    <property type="project" value="UniProtKB-SubCell"/>
</dbReference>
<dbReference type="PROSITE" id="PS51007">
    <property type="entry name" value="CYTC"/>
    <property type="match status" value="1"/>
</dbReference>
<comment type="cofactor">
    <cofactor evidence="12">
        <name>heme c</name>
        <dbReference type="ChEBI" id="CHEBI:61717"/>
    </cofactor>
    <text evidence="12">Binds 1 heme c group covalently per subunit.</text>
</comment>
<accession>A0A2Z6G8P8</accession>
<keyword evidence="11 13" id="KW-0472">Membrane</keyword>
<organism evidence="16 17">
    <name type="scientific">Ferriphaselus amnicola</name>
    <dbReference type="NCBI Taxonomy" id="1188319"/>
    <lineage>
        <taxon>Bacteria</taxon>
        <taxon>Pseudomonadati</taxon>
        <taxon>Pseudomonadota</taxon>
        <taxon>Betaproteobacteria</taxon>
        <taxon>Nitrosomonadales</taxon>
        <taxon>Gallionellaceae</taxon>
        <taxon>Ferriphaselus</taxon>
    </lineage>
</organism>
<comment type="subcellular location">
    <subcellularLocation>
        <location evidence="1">Membrane</location>
    </subcellularLocation>
</comment>